<evidence type="ECO:0000256" key="2">
    <source>
        <dbReference type="ARBA" id="ARBA00006479"/>
    </source>
</evidence>
<dbReference type="EMBL" id="SMCQ01000009">
    <property type="protein sequence ID" value="TCV99440.1"/>
    <property type="molecule type" value="Genomic_DNA"/>
</dbReference>
<dbReference type="GO" id="GO:0003677">
    <property type="term" value="F:DNA binding"/>
    <property type="evidence" value="ECO:0007669"/>
    <property type="project" value="UniProtKB-KW"/>
</dbReference>
<dbReference type="GO" id="GO:0042732">
    <property type="term" value="P:D-xylose metabolic process"/>
    <property type="evidence" value="ECO:0007669"/>
    <property type="project" value="UniProtKB-KW"/>
</dbReference>
<keyword evidence="4" id="KW-0238">DNA-binding</keyword>
<reference evidence="4 5" key="1">
    <citation type="submission" date="2019-03" db="EMBL/GenBank/DDBJ databases">
        <title>Genomic Encyclopedia of Type Strains, Phase IV (KMG-IV): sequencing the most valuable type-strain genomes for metagenomic binning, comparative biology and taxonomic classification.</title>
        <authorList>
            <person name="Goeker M."/>
        </authorList>
    </citation>
    <scope>NUCLEOTIDE SEQUENCE [LARGE SCALE GENOMIC DNA]</scope>
    <source>
        <strain evidence="4 5">DSM 29487</strain>
    </source>
</reference>
<comment type="function">
    <text evidence="1">Transcriptional repressor of xylose-utilizing enzymes.</text>
</comment>
<evidence type="ECO:0000313" key="4">
    <source>
        <dbReference type="EMBL" id="TCV99440.1"/>
    </source>
</evidence>
<dbReference type="Gene3D" id="3.30.420.40">
    <property type="match status" value="2"/>
</dbReference>
<comment type="caution">
    <text evidence="4">The sequence shown here is derived from an EMBL/GenBank/DDBJ whole genome shotgun (WGS) entry which is preliminary data.</text>
</comment>
<organism evidence="4 5">
    <name type="scientific">Longibaculum muris</name>
    <dbReference type="NCBI Taxonomy" id="1796628"/>
    <lineage>
        <taxon>Bacteria</taxon>
        <taxon>Bacillati</taxon>
        <taxon>Bacillota</taxon>
        <taxon>Erysipelotrichia</taxon>
        <taxon>Erysipelotrichales</taxon>
        <taxon>Coprobacillaceae</taxon>
        <taxon>Longibaculum</taxon>
    </lineage>
</organism>
<dbReference type="Pfam" id="PF13412">
    <property type="entry name" value="HTH_24"/>
    <property type="match status" value="1"/>
</dbReference>
<name>A0A4R3Z197_9FIRM</name>
<accession>A0A4R3Z197</accession>
<dbReference type="InterPro" id="IPR036388">
    <property type="entry name" value="WH-like_DNA-bd_sf"/>
</dbReference>
<keyword evidence="3" id="KW-0119">Carbohydrate metabolism</keyword>
<comment type="similarity">
    <text evidence="2">Belongs to the ROK (NagC/XylR) family.</text>
</comment>
<dbReference type="PANTHER" id="PTHR18964:SF149">
    <property type="entry name" value="BIFUNCTIONAL UDP-N-ACETYLGLUCOSAMINE 2-EPIMERASE_N-ACETYLMANNOSAMINE KINASE"/>
    <property type="match status" value="1"/>
</dbReference>
<keyword evidence="3" id="KW-0859">Xylose metabolism</keyword>
<evidence type="ECO:0000256" key="3">
    <source>
        <dbReference type="ARBA" id="ARBA00022629"/>
    </source>
</evidence>
<protein>
    <submittedName>
        <fullName evidence="4">Winged helix-turn-helix DNA-binding protein</fullName>
    </submittedName>
</protein>
<keyword evidence="5" id="KW-1185">Reference proteome</keyword>
<dbReference type="InterPro" id="IPR036390">
    <property type="entry name" value="WH_DNA-bd_sf"/>
</dbReference>
<dbReference type="GeneID" id="98915307"/>
<dbReference type="PANTHER" id="PTHR18964">
    <property type="entry name" value="ROK (REPRESSOR, ORF, KINASE) FAMILY"/>
    <property type="match status" value="1"/>
</dbReference>
<dbReference type="Gene3D" id="1.10.10.10">
    <property type="entry name" value="Winged helix-like DNA-binding domain superfamily/Winged helix DNA-binding domain"/>
    <property type="match status" value="1"/>
</dbReference>
<proteinExistence type="inferred from homology"/>
<dbReference type="SUPFAM" id="SSF46785">
    <property type="entry name" value="Winged helix' DNA-binding domain"/>
    <property type="match status" value="1"/>
</dbReference>
<dbReference type="Pfam" id="PF00480">
    <property type="entry name" value="ROK"/>
    <property type="match status" value="1"/>
</dbReference>
<dbReference type="AlphaFoldDB" id="A0A4R3Z197"/>
<dbReference type="RefSeq" id="WP_066445967.1">
    <property type="nucleotide sequence ID" value="NZ_JANKBF010000005.1"/>
</dbReference>
<sequence>MNHSKLQDMKRNHLYMILNELYLNDNATINELIEKTDLSQPSIRNMLRSLQKQNIIHEIGCDFSTGGRCPTRFALNTDKFHLLCIFIQNHIAHVHIIYNKQEQAHFHIDYQVEVDLIKQIQHIIQQYSIHCCVLSVEGIVQDLTYITDHFNSLEKHSWVQTLKDSIDIPVCLQNDVKAMHYGQYLNHPVTPSFYLHINELGIGGSYMAHNELLNGQNGISGEIGLIPYNGKPLNLAIRECRHQEQFNELLRFLLTIIISTYDPAFIHISIDNQWNTESLTLKDYLLHLFPLKIENQIIYHQEFMNLMFDGLQYIGIQCLLNKIIQGEEK</sequence>
<dbReference type="InterPro" id="IPR000600">
    <property type="entry name" value="ROK"/>
</dbReference>
<gene>
    <name evidence="4" type="ORF">EDD60_10921</name>
</gene>
<evidence type="ECO:0000256" key="1">
    <source>
        <dbReference type="ARBA" id="ARBA00002486"/>
    </source>
</evidence>
<dbReference type="Proteomes" id="UP000295515">
    <property type="component" value="Unassembled WGS sequence"/>
</dbReference>
<evidence type="ECO:0000313" key="5">
    <source>
        <dbReference type="Proteomes" id="UP000295515"/>
    </source>
</evidence>